<gene>
    <name evidence="1" type="ORF">DPMN_150751</name>
</gene>
<evidence type="ECO:0000313" key="2">
    <source>
        <dbReference type="Proteomes" id="UP000828390"/>
    </source>
</evidence>
<dbReference type="Proteomes" id="UP000828390">
    <property type="component" value="Unassembled WGS sequence"/>
</dbReference>
<name>A0A9D4FIK1_DREPO</name>
<proteinExistence type="predicted"/>
<reference evidence="1" key="1">
    <citation type="journal article" date="2019" name="bioRxiv">
        <title>The Genome of the Zebra Mussel, Dreissena polymorpha: A Resource for Invasive Species Research.</title>
        <authorList>
            <person name="McCartney M.A."/>
            <person name="Auch B."/>
            <person name="Kono T."/>
            <person name="Mallez S."/>
            <person name="Zhang Y."/>
            <person name="Obille A."/>
            <person name="Becker A."/>
            <person name="Abrahante J.E."/>
            <person name="Garbe J."/>
            <person name="Badalamenti J.P."/>
            <person name="Herman A."/>
            <person name="Mangelson H."/>
            <person name="Liachko I."/>
            <person name="Sullivan S."/>
            <person name="Sone E.D."/>
            <person name="Koren S."/>
            <person name="Silverstein K.A.T."/>
            <person name="Beckman K.B."/>
            <person name="Gohl D.M."/>
        </authorList>
    </citation>
    <scope>NUCLEOTIDE SEQUENCE</scope>
    <source>
        <strain evidence="1">Duluth1</strain>
        <tissue evidence="1">Whole animal</tissue>
    </source>
</reference>
<evidence type="ECO:0000313" key="1">
    <source>
        <dbReference type="EMBL" id="KAH3797175.1"/>
    </source>
</evidence>
<keyword evidence="2" id="KW-1185">Reference proteome</keyword>
<accession>A0A9D4FIK1</accession>
<reference evidence="1" key="2">
    <citation type="submission" date="2020-11" db="EMBL/GenBank/DDBJ databases">
        <authorList>
            <person name="McCartney M.A."/>
            <person name="Auch B."/>
            <person name="Kono T."/>
            <person name="Mallez S."/>
            <person name="Becker A."/>
            <person name="Gohl D.M."/>
            <person name="Silverstein K.A.T."/>
            <person name="Koren S."/>
            <person name="Bechman K.B."/>
            <person name="Herman A."/>
            <person name="Abrahante J.E."/>
            <person name="Garbe J."/>
        </authorList>
    </citation>
    <scope>NUCLEOTIDE SEQUENCE</scope>
    <source>
        <strain evidence="1">Duluth1</strain>
        <tissue evidence="1">Whole animal</tissue>
    </source>
</reference>
<comment type="caution">
    <text evidence="1">The sequence shown here is derived from an EMBL/GenBank/DDBJ whole genome shotgun (WGS) entry which is preliminary data.</text>
</comment>
<protein>
    <submittedName>
        <fullName evidence="1">Uncharacterized protein</fullName>
    </submittedName>
</protein>
<sequence>MAQCQVESCCANKSAFSMNRHSKFRVQTSCVNGSSVEWSGVASIECRDITTLTAELNGMASQGNSVKVLAKRHQGKVG</sequence>
<organism evidence="1 2">
    <name type="scientific">Dreissena polymorpha</name>
    <name type="common">Zebra mussel</name>
    <name type="synonym">Mytilus polymorpha</name>
    <dbReference type="NCBI Taxonomy" id="45954"/>
    <lineage>
        <taxon>Eukaryota</taxon>
        <taxon>Metazoa</taxon>
        <taxon>Spiralia</taxon>
        <taxon>Lophotrochozoa</taxon>
        <taxon>Mollusca</taxon>
        <taxon>Bivalvia</taxon>
        <taxon>Autobranchia</taxon>
        <taxon>Heteroconchia</taxon>
        <taxon>Euheterodonta</taxon>
        <taxon>Imparidentia</taxon>
        <taxon>Neoheterodontei</taxon>
        <taxon>Myida</taxon>
        <taxon>Dreissenoidea</taxon>
        <taxon>Dreissenidae</taxon>
        <taxon>Dreissena</taxon>
    </lineage>
</organism>
<dbReference type="AlphaFoldDB" id="A0A9D4FIK1"/>
<dbReference type="EMBL" id="JAIWYP010000007">
    <property type="protein sequence ID" value="KAH3797175.1"/>
    <property type="molecule type" value="Genomic_DNA"/>
</dbReference>